<evidence type="ECO:0000259" key="2">
    <source>
        <dbReference type="Pfam" id="PF07786"/>
    </source>
</evidence>
<feature type="transmembrane region" description="Helical" evidence="1">
    <location>
        <begin position="101"/>
        <end position="119"/>
    </location>
</feature>
<feature type="domain" description="Heparan-alpha-glucosaminide N-acetyltransferase catalytic" evidence="2">
    <location>
        <begin position="8"/>
        <end position="238"/>
    </location>
</feature>
<accession>A0A3N1XJT0</accession>
<proteinExistence type="predicted"/>
<name>A0A3N1XJT0_9FIRM</name>
<evidence type="ECO:0000313" key="3">
    <source>
        <dbReference type="EMBL" id="ROR26401.1"/>
    </source>
</evidence>
<dbReference type="RefSeq" id="WP_170164355.1">
    <property type="nucleotide sequence ID" value="NZ_RJVG01000008.1"/>
</dbReference>
<organism evidence="3 4">
    <name type="scientific">Mobilisporobacter senegalensis</name>
    <dbReference type="NCBI Taxonomy" id="1329262"/>
    <lineage>
        <taxon>Bacteria</taxon>
        <taxon>Bacillati</taxon>
        <taxon>Bacillota</taxon>
        <taxon>Clostridia</taxon>
        <taxon>Lachnospirales</taxon>
        <taxon>Lachnospiraceae</taxon>
        <taxon>Mobilisporobacter</taxon>
    </lineage>
</organism>
<dbReference type="InterPro" id="IPR012429">
    <property type="entry name" value="HGSNAT_cat"/>
</dbReference>
<dbReference type="EMBL" id="RJVG01000008">
    <property type="protein sequence ID" value="ROR26401.1"/>
    <property type="molecule type" value="Genomic_DNA"/>
</dbReference>
<dbReference type="AlphaFoldDB" id="A0A3N1XJT0"/>
<comment type="caution">
    <text evidence="3">The sequence shown here is derived from an EMBL/GenBank/DDBJ whole genome shotgun (WGS) entry which is preliminary data.</text>
</comment>
<dbReference type="Proteomes" id="UP000273083">
    <property type="component" value="Unassembled WGS sequence"/>
</dbReference>
<dbReference type="Pfam" id="PF07786">
    <property type="entry name" value="HGSNAT_cat"/>
    <property type="match status" value="1"/>
</dbReference>
<protein>
    <submittedName>
        <fullName evidence="3">Putative membrane protein</fullName>
    </submittedName>
</protein>
<gene>
    <name evidence="3" type="ORF">EDD66_108123</name>
</gene>
<keyword evidence="1" id="KW-1133">Transmembrane helix</keyword>
<sequence length="251" mass="28911">MGDGYKKRVHLIDEIRGILIIYVVLYHLLYDVSQIFWVGSIDWMYSPWMNILRNTMTGTLIVISGISCEFSRNNGKRGLKIFGIGMILTVITALFIPSELIVFGILHFFGISILIYTLLRYILAKVPILPGIIGSIYLYFSTYHLYEGYIGIIAKIPVTLPEQIKNYKIFYPIGFPVEGVYSADYYPLIPWIFLLFAGTFLGRYIRRGNLPAIAYKEHSKSLSVIGRHTLFIYLIHQPLIYGILYILYNIK</sequence>
<keyword evidence="1" id="KW-0472">Membrane</keyword>
<feature type="transmembrane region" description="Helical" evidence="1">
    <location>
        <begin position="225"/>
        <end position="248"/>
    </location>
</feature>
<feature type="transmembrane region" description="Helical" evidence="1">
    <location>
        <begin position="185"/>
        <end position="205"/>
    </location>
</feature>
<keyword evidence="4" id="KW-1185">Reference proteome</keyword>
<feature type="transmembrane region" description="Helical" evidence="1">
    <location>
        <begin position="20"/>
        <end position="39"/>
    </location>
</feature>
<feature type="transmembrane region" description="Helical" evidence="1">
    <location>
        <begin position="51"/>
        <end position="71"/>
    </location>
</feature>
<feature type="transmembrane region" description="Helical" evidence="1">
    <location>
        <begin position="78"/>
        <end position="95"/>
    </location>
</feature>
<reference evidence="3 4" key="1">
    <citation type="submission" date="2018-11" db="EMBL/GenBank/DDBJ databases">
        <title>Genomic Encyclopedia of Type Strains, Phase IV (KMG-IV): sequencing the most valuable type-strain genomes for metagenomic binning, comparative biology and taxonomic classification.</title>
        <authorList>
            <person name="Goeker M."/>
        </authorList>
    </citation>
    <scope>NUCLEOTIDE SEQUENCE [LARGE SCALE GENOMIC DNA]</scope>
    <source>
        <strain evidence="3 4">DSM 26537</strain>
    </source>
</reference>
<feature type="transmembrane region" description="Helical" evidence="1">
    <location>
        <begin position="126"/>
        <end position="146"/>
    </location>
</feature>
<evidence type="ECO:0000256" key="1">
    <source>
        <dbReference type="SAM" id="Phobius"/>
    </source>
</evidence>
<evidence type="ECO:0000313" key="4">
    <source>
        <dbReference type="Proteomes" id="UP000273083"/>
    </source>
</evidence>
<keyword evidence="1" id="KW-0812">Transmembrane</keyword>